<dbReference type="AlphaFoldDB" id="A0A8J2T9W8"/>
<dbReference type="EMBL" id="HG316462">
    <property type="protein sequence ID" value="CDF90976.1"/>
    <property type="molecule type" value="Genomic_DNA"/>
</dbReference>
<name>A0A8J2T9W8_ZYGB2</name>
<proteinExistence type="predicted"/>
<evidence type="ECO:0000313" key="1">
    <source>
        <dbReference type="EMBL" id="CDF90976.1"/>
    </source>
</evidence>
<reference evidence="2" key="1">
    <citation type="journal article" date="2013" name="Genome Announc.">
        <title>Genome sequence of the food spoilage yeast Zygosaccharomyces bailii CLIB 213(T).</title>
        <authorList>
            <person name="Galeote V."/>
            <person name="Bigey F."/>
            <person name="Devillers H."/>
            <person name="Neuveglise C."/>
            <person name="Dequin S."/>
        </authorList>
    </citation>
    <scope>NUCLEOTIDE SEQUENCE [LARGE SCALE GENOMIC DNA]</scope>
    <source>
        <strain evidence="2">CLIB 213 / ATCC 58445 / CBS 680 / CCRC 21525 / NBRC 1098 / NCYC 1416 / NRRL Y-2227</strain>
    </source>
</reference>
<protein>
    <submittedName>
        <fullName evidence="1">ZYBA0S09-02014g1_1</fullName>
    </submittedName>
</protein>
<evidence type="ECO:0000313" key="2">
    <source>
        <dbReference type="Proteomes" id="UP000019375"/>
    </source>
</evidence>
<dbReference type="OrthoDB" id="4062164at2759"/>
<accession>A0A8J2T9W8</accession>
<sequence>MPLDLSPCEVHIPMYQPTFDLTKQRFLPAKTVPTVRELVKARQDERTIPPQSSFVNRMEDTLMRWKPPGSSYRGTTMAIEGTHPYQLATAKVQSSKYGEGKWAGGGGSYMRDSFAQWWRGERAERIGDDQFQDANSDDEDDEFSLANTQLADTARTPYATVPKTPQAAAAADHELSPLEEPRDLYQFYYCKPVPPDYLARRHSTFNHLQQSQTTKNPAQWIKACFSPCTSV</sequence>
<keyword evidence="2" id="KW-1185">Reference proteome</keyword>
<gene>
    <name evidence="1" type="ORF">BN860_02014g</name>
</gene>
<organism evidence="1 2">
    <name type="scientific">Zygosaccharomyces bailii (strain CLIB 213 / ATCC 58445 / CBS 680 / BCRC 21525 / NBRC 1098 / NCYC 1416 / NRRL Y-2227)</name>
    <dbReference type="NCBI Taxonomy" id="1333698"/>
    <lineage>
        <taxon>Eukaryota</taxon>
        <taxon>Fungi</taxon>
        <taxon>Dikarya</taxon>
        <taxon>Ascomycota</taxon>
        <taxon>Saccharomycotina</taxon>
        <taxon>Saccharomycetes</taxon>
        <taxon>Saccharomycetales</taxon>
        <taxon>Saccharomycetaceae</taxon>
        <taxon>Zygosaccharomyces</taxon>
    </lineage>
</organism>
<dbReference type="Proteomes" id="UP000019375">
    <property type="component" value="Unassembled WGS sequence"/>
</dbReference>